<dbReference type="EMBL" id="GL433835">
    <property type="protein sequence ID" value="EFN59786.1"/>
    <property type="molecule type" value="Genomic_DNA"/>
</dbReference>
<feature type="transmembrane region" description="Helical" evidence="2">
    <location>
        <begin position="201"/>
        <end position="227"/>
    </location>
</feature>
<dbReference type="GO" id="GO:0048564">
    <property type="term" value="P:photosystem I assembly"/>
    <property type="evidence" value="ECO:0007669"/>
    <property type="project" value="InterPro"/>
</dbReference>
<dbReference type="STRING" id="554065.E1Z369"/>
<accession>E1Z369</accession>
<dbReference type="InterPro" id="IPR040340">
    <property type="entry name" value="CEST/Y3IP1"/>
</dbReference>
<feature type="region of interest" description="Disordered" evidence="1">
    <location>
        <begin position="173"/>
        <end position="194"/>
    </location>
</feature>
<keyword evidence="2" id="KW-1133">Transmembrane helix</keyword>
<protein>
    <submittedName>
        <fullName evidence="3">Uncharacterized protein</fullName>
    </submittedName>
</protein>
<dbReference type="OrthoDB" id="2018626at2759"/>
<dbReference type="RefSeq" id="XP_005851888.1">
    <property type="nucleotide sequence ID" value="XM_005851826.1"/>
</dbReference>
<evidence type="ECO:0000256" key="1">
    <source>
        <dbReference type="SAM" id="MobiDB-lite"/>
    </source>
</evidence>
<keyword evidence="4" id="KW-1185">Reference proteome</keyword>
<gene>
    <name evidence="3" type="ORF">CHLNCDRAFT_133479</name>
</gene>
<dbReference type="GO" id="GO:0080183">
    <property type="term" value="P:response to photooxidative stress"/>
    <property type="evidence" value="ECO:0007669"/>
    <property type="project" value="InterPro"/>
</dbReference>
<dbReference type="FunCoup" id="E1Z369">
    <property type="interactions" value="628"/>
</dbReference>
<dbReference type="OMA" id="LYVKREM"/>
<name>E1Z369_CHLVA</name>
<dbReference type="eggNOG" id="ENOG502QRUJ">
    <property type="taxonomic scope" value="Eukaryota"/>
</dbReference>
<dbReference type="GeneID" id="17359313"/>
<keyword evidence="2" id="KW-0812">Transmembrane</keyword>
<evidence type="ECO:0000313" key="4">
    <source>
        <dbReference type="Proteomes" id="UP000008141"/>
    </source>
</evidence>
<dbReference type="PANTHER" id="PTHR33672">
    <property type="entry name" value="YCF3-INTERACTING PROTEIN 1, CHLOROPLASTIC"/>
    <property type="match status" value="1"/>
</dbReference>
<evidence type="ECO:0000313" key="3">
    <source>
        <dbReference type="EMBL" id="EFN59786.1"/>
    </source>
</evidence>
<organism evidence="4">
    <name type="scientific">Chlorella variabilis</name>
    <name type="common">Green alga</name>
    <dbReference type="NCBI Taxonomy" id="554065"/>
    <lineage>
        <taxon>Eukaryota</taxon>
        <taxon>Viridiplantae</taxon>
        <taxon>Chlorophyta</taxon>
        <taxon>core chlorophytes</taxon>
        <taxon>Trebouxiophyceae</taxon>
        <taxon>Chlorellales</taxon>
        <taxon>Chlorellaceae</taxon>
        <taxon>Chlorella clade</taxon>
        <taxon>Chlorella</taxon>
    </lineage>
</organism>
<dbReference type="PANTHER" id="PTHR33672:SF3">
    <property type="entry name" value="YCF3-INTERACTING PROTEIN 1, CHLOROPLASTIC"/>
    <property type="match status" value="1"/>
</dbReference>
<evidence type="ECO:0000256" key="2">
    <source>
        <dbReference type="SAM" id="Phobius"/>
    </source>
</evidence>
<dbReference type="GO" id="GO:0009535">
    <property type="term" value="C:chloroplast thylakoid membrane"/>
    <property type="evidence" value="ECO:0007669"/>
    <property type="project" value="InterPro"/>
</dbReference>
<proteinExistence type="predicted"/>
<dbReference type="AlphaFoldDB" id="E1Z369"/>
<dbReference type="InParanoid" id="E1Z369"/>
<reference evidence="3 4" key="1">
    <citation type="journal article" date="2010" name="Plant Cell">
        <title>The Chlorella variabilis NC64A genome reveals adaptation to photosymbiosis, coevolution with viruses, and cryptic sex.</title>
        <authorList>
            <person name="Blanc G."/>
            <person name="Duncan G."/>
            <person name="Agarkova I."/>
            <person name="Borodovsky M."/>
            <person name="Gurnon J."/>
            <person name="Kuo A."/>
            <person name="Lindquist E."/>
            <person name="Lucas S."/>
            <person name="Pangilinan J."/>
            <person name="Polle J."/>
            <person name="Salamov A."/>
            <person name="Terry A."/>
            <person name="Yamada T."/>
            <person name="Dunigan D.D."/>
            <person name="Grigoriev I.V."/>
            <person name="Claverie J.M."/>
            <person name="Van Etten J.L."/>
        </authorList>
    </citation>
    <scope>NUCLEOTIDE SEQUENCE [LARGE SCALE GENOMIC DNA]</scope>
    <source>
        <strain evidence="3 4">NC64A</strain>
    </source>
</reference>
<keyword evidence="2" id="KW-0472">Membrane</keyword>
<dbReference type="KEGG" id="cvr:CHLNCDRAFT_133479"/>
<dbReference type="Proteomes" id="UP000008141">
    <property type="component" value="Unassembled WGS sequence"/>
</dbReference>
<sequence length="231" mass="25398">MDMDSDLTQEELEAQVEAFMRRQAEIEGGSAARKVEPGRVLGADEVSEEEAKRMCREVVGILRTLKEQRDMSLNEVRLTVAIEDPRARERRLMGMEDSSGISREEMAAALMEVSEGRIPADRIALRELCKEMSQWPALDEPARVRPWLKTPAAAEGGAGSALTPAAEDAAAAWRQQGEVRPPMGRDPTEQPRGMADQLPDWVGYGALYLVSIAPVLIAIGAITVLFLNSLR</sequence>